<feature type="transmembrane region" description="Helical" evidence="1">
    <location>
        <begin position="34"/>
        <end position="54"/>
    </location>
</feature>
<dbReference type="AlphaFoldDB" id="A0AAD7KA78"/>
<proteinExistence type="predicted"/>
<reference evidence="2" key="1">
    <citation type="submission" date="2023-03" db="EMBL/GenBank/DDBJ databases">
        <title>Massive genome expansion in bonnet fungi (Mycena s.s.) driven by repeated elements and novel gene families across ecological guilds.</title>
        <authorList>
            <consortium name="Lawrence Berkeley National Laboratory"/>
            <person name="Harder C.B."/>
            <person name="Miyauchi S."/>
            <person name="Viragh M."/>
            <person name="Kuo A."/>
            <person name="Thoen E."/>
            <person name="Andreopoulos B."/>
            <person name="Lu D."/>
            <person name="Skrede I."/>
            <person name="Drula E."/>
            <person name="Henrissat B."/>
            <person name="Morin E."/>
            <person name="Kohler A."/>
            <person name="Barry K."/>
            <person name="LaButti K."/>
            <person name="Morin E."/>
            <person name="Salamov A."/>
            <person name="Lipzen A."/>
            <person name="Mereny Z."/>
            <person name="Hegedus B."/>
            <person name="Baldrian P."/>
            <person name="Stursova M."/>
            <person name="Weitz H."/>
            <person name="Taylor A."/>
            <person name="Grigoriev I.V."/>
            <person name="Nagy L.G."/>
            <person name="Martin F."/>
            <person name="Kauserud H."/>
        </authorList>
    </citation>
    <scope>NUCLEOTIDE SEQUENCE</scope>
    <source>
        <strain evidence="2">CBHHK188m</strain>
    </source>
</reference>
<feature type="transmembrane region" description="Helical" evidence="1">
    <location>
        <begin position="188"/>
        <end position="208"/>
    </location>
</feature>
<keyword evidence="1" id="KW-0812">Transmembrane</keyword>
<protein>
    <recommendedName>
        <fullName evidence="4">TLC domain-containing protein</fullName>
    </recommendedName>
</protein>
<sequence>MRSESPFNALAVAAVTIFFHHALRKLYPTKRQRAWIITGLSSAAMCLGSIPFVLDIAESRGDITALRPRYRLAALICRAFQGFLLADLIVGSRYYPSHVTICWGWIHHNAYIVLLHYLVRRGWAHCFCLAAVMELPTLHLSLAFLHPRFRHDWLFCGFFLATRIVFHLFLLGVMLAPMGRSVVQGSRLPATFLALAFPGHAVWFMQSVRGAIRRSRSKEAATPVALQSPSDSDFIAFVDQPIVSATLVPQSWKHGTRVILRPI</sequence>
<dbReference type="Proteomes" id="UP001215280">
    <property type="component" value="Unassembled WGS sequence"/>
</dbReference>
<dbReference type="EMBL" id="JARJLG010000008">
    <property type="protein sequence ID" value="KAJ7778789.1"/>
    <property type="molecule type" value="Genomic_DNA"/>
</dbReference>
<evidence type="ECO:0000313" key="3">
    <source>
        <dbReference type="Proteomes" id="UP001215280"/>
    </source>
</evidence>
<evidence type="ECO:0000313" key="2">
    <source>
        <dbReference type="EMBL" id="KAJ7778789.1"/>
    </source>
</evidence>
<keyword evidence="3" id="KW-1185">Reference proteome</keyword>
<evidence type="ECO:0000256" key="1">
    <source>
        <dbReference type="SAM" id="Phobius"/>
    </source>
</evidence>
<keyword evidence="1" id="KW-1133">Transmembrane helix</keyword>
<organism evidence="2 3">
    <name type="scientific">Mycena maculata</name>
    <dbReference type="NCBI Taxonomy" id="230809"/>
    <lineage>
        <taxon>Eukaryota</taxon>
        <taxon>Fungi</taxon>
        <taxon>Dikarya</taxon>
        <taxon>Basidiomycota</taxon>
        <taxon>Agaricomycotina</taxon>
        <taxon>Agaricomycetes</taxon>
        <taxon>Agaricomycetidae</taxon>
        <taxon>Agaricales</taxon>
        <taxon>Marasmiineae</taxon>
        <taxon>Mycenaceae</taxon>
        <taxon>Mycena</taxon>
    </lineage>
</organism>
<evidence type="ECO:0008006" key="4">
    <source>
        <dbReference type="Google" id="ProtNLM"/>
    </source>
</evidence>
<accession>A0AAD7KA78</accession>
<gene>
    <name evidence="2" type="ORF">DFH07DRAFT_796012</name>
</gene>
<comment type="caution">
    <text evidence="2">The sequence shown here is derived from an EMBL/GenBank/DDBJ whole genome shotgun (WGS) entry which is preliminary data.</text>
</comment>
<feature type="transmembrane region" description="Helical" evidence="1">
    <location>
        <begin position="153"/>
        <end position="176"/>
    </location>
</feature>
<keyword evidence="1" id="KW-0472">Membrane</keyword>
<name>A0AAD7KA78_9AGAR</name>